<dbReference type="Gene3D" id="3.60.10.10">
    <property type="entry name" value="Endonuclease/exonuclease/phosphatase"/>
    <property type="match status" value="1"/>
</dbReference>
<feature type="region of interest" description="Disordered" evidence="1">
    <location>
        <begin position="174"/>
        <end position="198"/>
    </location>
</feature>
<evidence type="ECO:0000256" key="2">
    <source>
        <dbReference type="SAM" id="Phobius"/>
    </source>
</evidence>
<dbReference type="InterPro" id="IPR005135">
    <property type="entry name" value="Endo/exonuclease/phosphatase"/>
</dbReference>
<feature type="transmembrane region" description="Helical" evidence="2">
    <location>
        <begin position="85"/>
        <end position="103"/>
    </location>
</feature>
<keyword evidence="2" id="KW-0472">Membrane</keyword>
<dbReference type="RefSeq" id="WP_152170275.1">
    <property type="nucleotide sequence ID" value="NZ_CP045096.1"/>
</dbReference>
<keyword evidence="2" id="KW-0812">Transmembrane</keyword>
<dbReference type="AlphaFoldDB" id="A0A5P8K6I3"/>
<protein>
    <submittedName>
        <fullName evidence="4">Endonuclease/exonuclease/phosphatase family protein</fullName>
    </submittedName>
</protein>
<organism evidence="4 5">
    <name type="scientific">Streptomyces phaeolivaceus</name>
    <dbReference type="NCBI Taxonomy" id="2653200"/>
    <lineage>
        <taxon>Bacteria</taxon>
        <taxon>Bacillati</taxon>
        <taxon>Actinomycetota</taxon>
        <taxon>Actinomycetes</taxon>
        <taxon>Kitasatosporales</taxon>
        <taxon>Streptomycetaceae</taxon>
        <taxon>Streptomyces</taxon>
    </lineage>
</organism>
<feature type="domain" description="Endonuclease/exonuclease/phosphatase" evidence="3">
    <location>
        <begin position="123"/>
        <end position="360"/>
    </location>
</feature>
<dbReference type="KEGG" id="sphv:F9278_24710"/>
<evidence type="ECO:0000313" key="5">
    <source>
        <dbReference type="Proteomes" id="UP000327294"/>
    </source>
</evidence>
<feature type="region of interest" description="Disordered" evidence="1">
    <location>
        <begin position="1"/>
        <end position="25"/>
    </location>
</feature>
<keyword evidence="5" id="KW-1185">Reference proteome</keyword>
<keyword evidence="2" id="KW-1133">Transmembrane helix</keyword>
<feature type="compositionally biased region" description="Basic and acidic residues" evidence="1">
    <location>
        <begin position="1"/>
        <end position="11"/>
    </location>
</feature>
<dbReference type="Pfam" id="PF03372">
    <property type="entry name" value="Exo_endo_phos"/>
    <property type="match status" value="1"/>
</dbReference>
<feature type="compositionally biased region" description="Low complexity" evidence="1">
    <location>
        <begin position="177"/>
        <end position="189"/>
    </location>
</feature>
<evidence type="ECO:0000256" key="1">
    <source>
        <dbReference type="SAM" id="MobiDB-lite"/>
    </source>
</evidence>
<sequence length="373" mass="40459">MESTTIERPDPMPEPPPTPPAATRRRSHRGKAFLAGLLLLGVTLVVASRAVDIDAFTPIPQLLAFLPWLLVPTGLAMLFALLARWWIGLTWGVVVLGALAWYIEPYGKASEPGGEVVAEVRVMTSNVQFGQGTDALVKALERDRPDIVFVEECEVTCSATLRDTVGDLSVADENAENAENGKNGKNNEQGGKGEQDRKDAAYPYRQAVEGYGSTGSVILSRYPLKPADPIPGSMGMPGAIADVEGRPVRLQLAHPMPPLPGQLDTWRRELGALRAYAAKDTRTPTILAGDFNASQDHAAFRAILDTGLNDAARLTGQDRRATWPSRTVPRFGTQIDHVLVSAEDFSAREVRFRELSGTDHNAVTVDLALHRRG</sequence>
<dbReference type="GO" id="GO:0004519">
    <property type="term" value="F:endonuclease activity"/>
    <property type="evidence" value="ECO:0007669"/>
    <property type="project" value="UniProtKB-KW"/>
</dbReference>
<name>A0A5P8K6I3_9ACTN</name>
<reference evidence="4 5" key="1">
    <citation type="submission" date="2019-10" db="EMBL/GenBank/DDBJ databases">
        <title>Streptomyces sp. strain GY16 isolated from leaves of Broussonetia papyrifera.</title>
        <authorList>
            <person name="Mo P."/>
        </authorList>
    </citation>
    <scope>NUCLEOTIDE SEQUENCE [LARGE SCALE GENOMIC DNA]</scope>
    <source>
        <strain evidence="4 5">GY16</strain>
    </source>
</reference>
<keyword evidence="4" id="KW-0255">Endonuclease</keyword>
<dbReference type="Proteomes" id="UP000327294">
    <property type="component" value="Chromosome"/>
</dbReference>
<evidence type="ECO:0000313" key="4">
    <source>
        <dbReference type="EMBL" id="QFQ98835.1"/>
    </source>
</evidence>
<dbReference type="InterPro" id="IPR036691">
    <property type="entry name" value="Endo/exonu/phosph_ase_sf"/>
</dbReference>
<feature type="transmembrane region" description="Helical" evidence="2">
    <location>
        <begin position="32"/>
        <end position="50"/>
    </location>
</feature>
<gene>
    <name evidence="4" type="ORF">F9278_24710</name>
</gene>
<dbReference type="EMBL" id="CP045096">
    <property type="protein sequence ID" value="QFQ98835.1"/>
    <property type="molecule type" value="Genomic_DNA"/>
</dbReference>
<keyword evidence="4" id="KW-0540">Nuclease</keyword>
<dbReference type="GO" id="GO:0004527">
    <property type="term" value="F:exonuclease activity"/>
    <property type="evidence" value="ECO:0007669"/>
    <property type="project" value="UniProtKB-KW"/>
</dbReference>
<keyword evidence="4" id="KW-0378">Hydrolase</keyword>
<dbReference type="SUPFAM" id="SSF56219">
    <property type="entry name" value="DNase I-like"/>
    <property type="match status" value="1"/>
</dbReference>
<feature type="transmembrane region" description="Helical" evidence="2">
    <location>
        <begin position="62"/>
        <end position="80"/>
    </location>
</feature>
<keyword evidence="4" id="KW-0269">Exonuclease</keyword>
<proteinExistence type="predicted"/>
<evidence type="ECO:0000259" key="3">
    <source>
        <dbReference type="Pfam" id="PF03372"/>
    </source>
</evidence>
<accession>A0A5P8K6I3</accession>